<dbReference type="EC" id="5.2.1.8" evidence="2"/>
<dbReference type="Gene3D" id="3.10.50.40">
    <property type="match status" value="1"/>
</dbReference>
<dbReference type="AlphaFoldDB" id="C8W312"/>
<dbReference type="Proteomes" id="UP000002217">
    <property type="component" value="Chromosome"/>
</dbReference>
<organism evidence="9 10">
    <name type="scientific">Desulfofarcimen acetoxidans (strain ATCC 49208 / DSM 771 / KCTC 5769 / VKM B-1644 / 5575)</name>
    <name type="common">Desulfotomaculum acetoxidans</name>
    <dbReference type="NCBI Taxonomy" id="485916"/>
    <lineage>
        <taxon>Bacteria</taxon>
        <taxon>Bacillati</taxon>
        <taxon>Bacillota</taxon>
        <taxon>Clostridia</taxon>
        <taxon>Eubacteriales</taxon>
        <taxon>Peptococcaceae</taxon>
        <taxon>Desulfofarcimen</taxon>
    </lineage>
</organism>
<accession>C8W312</accession>
<comment type="catalytic activity">
    <reaction evidence="1">
        <text>[protein]-peptidylproline (omega=180) = [protein]-peptidylproline (omega=0)</text>
        <dbReference type="Rhea" id="RHEA:16237"/>
        <dbReference type="Rhea" id="RHEA-COMP:10747"/>
        <dbReference type="Rhea" id="RHEA-COMP:10748"/>
        <dbReference type="ChEBI" id="CHEBI:83833"/>
        <dbReference type="ChEBI" id="CHEBI:83834"/>
        <dbReference type="EC" id="5.2.1.8"/>
    </reaction>
</comment>
<evidence type="ECO:0000313" key="10">
    <source>
        <dbReference type="Proteomes" id="UP000002217"/>
    </source>
</evidence>
<keyword evidence="4 6" id="KW-0697">Rotamase</keyword>
<name>C8W312_DESAS</name>
<dbReference type="EMBL" id="CP001720">
    <property type="protein sequence ID" value="ACV61168.1"/>
    <property type="molecule type" value="Genomic_DNA"/>
</dbReference>
<dbReference type="PANTHER" id="PTHR47245:SF1">
    <property type="entry name" value="FOLDASE PROTEIN PRSA"/>
    <property type="match status" value="1"/>
</dbReference>
<evidence type="ECO:0000259" key="8">
    <source>
        <dbReference type="PROSITE" id="PS50198"/>
    </source>
</evidence>
<evidence type="ECO:0000256" key="6">
    <source>
        <dbReference type="PROSITE-ProRule" id="PRU00278"/>
    </source>
</evidence>
<evidence type="ECO:0000256" key="7">
    <source>
        <dbReference type="SAM" id="SignalP"/>
    </source>
</evidence>
<dbReference type="SUPFAM" id="SSF54534">
    <property type="entry name" value="FKBP-like"/>
    <property type="match status" value="1"/>
</dbReference>
<dbReference type="InterPro" id="IPR027304">
    <property type="entry name" value="Trigger_fact/SurA_dom_sf"/>
</dbReference>
<reference evidence="9 10" key="1">
    <citation type="journal article" date="2009" name="Stand. Genomic Sci.">
        <title>Complete genome sequence of Desulfotomaculum acetoxidans type strain (5575).</title>
        <authorList>
            <person name="Spring S."/>
            <person name="Lapidus A."/>
            <person name="Schroder M."/>
            <person name="Gleim D."/>
            <person name="Sims D."/>
            <person name="Meincke L."/>
            <person name="Glavina Del Rio T."/>
            <person name="Tice H."/>
            <person name="Copeland A."/>
            <person name="Cheng J.F."/>
            <person name="Lucas S."/>
            <person name="Chen F."/>
            <person name="Nolan M."/>
            <person name="Bruce D."/>
            <person name="Goodwin L."/>
            <person name="Pitluck S."/>
            <person name="Ivanova N."/>
            <person name="Mavromatis K."/>
            <person name="Mikhailova N."/>
            <person name="Pati A."/>
            <person name="Chen A."/>
            <person name="Palaniappan K."/>
            <person name="Land M."/>
            <person name="Hauser L."/>
            <person name="Chang Y.J."/>
            <person name="Jeffries C.D."/>
            <person name="Chain P."/>
            <person name="Saunders E."/>
            <person name="Brettin T."/>
            <person name="Detter J.C."/>
            <person name="Goker M."/>
            <person name="Bristow J."/>
            <person name="Eisen J.A."/>
            <person name="Markowitz V."/>
            <person name="Hugenholtz P."/>
            <person name="Kyrpides N.C."/>
            <person name="Klenk H.P."/>
            <person name="Han C."/>
        </authorList>
    </citation>
    <scope>NUCLEOTIDE SEQUENCE [LARGE SCALE GENOMIC DNA]</scope>
    <source>
        <strain evidence="10">ATCC 49208 / DSM 771 / VKM B-1644</strain>
    </source>
</reference>
<keyword evidence="10" id="KW-1185">Reference proteome</keyword>
<dbReference type="InterPro" id="IPR000297">
    <property type="entry name" value="PPIase_PpiC"/>
</dbReference>
<evidence type="ECO:0000256" key="4">
    <source>
        <dbReference type="ARBA" id="ARBA00023110"/>
    </source>
</evidence>
<dbReference type="PROSITE" id="PS50198">
    <property type="entry name" value="PPIC_PPIASE_2"/>
    <property type="match status" value="1"/>
</dbReference>
<dbReference type="PANTHER" id="PTHR47245">
    <property type="entry name" value="PEPTIDYLPROLYL ISOMERASE"/>
    <property type="match status" value="1"/>
</dbReference>
<evidence type="ECO:0000256" key="5">
    <source>
        <dbReference type="ARBA" id="ARBA00023235"/>
    </source>
</evidence>
<dbReference type="PROSITE" id="PS51257">
    <property type="entry name" value="PROKAR_LIPOPROTEIN"/>
    <property type="match status" value="1"/>
</dbReference>
<dbReference type="OrthoDB" id="14196at2"/>
<dbReference type="GO" id="GO:0003755">
    <property type="term" value="F:peptidyl-prolyl cis-trans isomerase activity"/>
    <property type="evidence" value="ECO:0007669"/>
    <property type="project" value="UniProtKB-KW"/>
</dbReference>
<feature type="chain" id="PRO_5007912172" description="peptidylprolyl isomerase" evidence="7">
    <location>
        <begin position="27"/>
        <end position="327"/>
    </location>
</feature>
<keyword evidence="5 6" id="KW-0413">Isomerase</keyword>
<dbReference type="Gene3D" id="1.10.4030.10">
    <property type="entry name" value="Porin chaperone SurA, peptide-binding domain"/>
    <property type="match status" value="1"/>
</dbReference>
<dbReference type="RefSeq" id="WP_015755889.1">
    <property type="nucleotide sequence ID" value="NC_013216.1"/>
</dbReference>
<evidence type="ECO:0000256" key="2">
    <source>
        <dbReference type="ARBA" id="ARBA00013194"/>
    </source>
</evidence>
<dbReference type="STRING" id="485916.Dtox_0215"/>
<dbReference type="InterPro" id="IPR050245">
    <property type="entry name" value="PrsA_foldase"/>
</dbReference>
<evidence type="ECO:0000313" key="9">
    <source>
        <dbReference type="EMBL" id="ACV61168.1"/>
    </source>
</evidence>
<proteinExistence type="predicted"/>
<dbReference type="Pfam" id="PF00639">
    <property type="entry name" value="Rotamase"/>
    <property type="match status" value="1"/>
</dbReference>
<dbReference type="SUPFAM" id="SSF109998">
    <property type="entry name" value="Triger factor/SurA peptide-binding domain-like"/>
    <property type="match status" value="1"/>
</dbReference>
<evidence type="ECO:0000256" key="1">
    <source>
        <dbReference type="ARBA" id="ARBA00000971"/>
    </source>
</evidence>
<feature type="domain" description="PpiC" evidence="8">
    <location>
        <begin position="166"/>
        <end position="271"/>
    </location>
</feature>
<dbReference type="InterPro" id="IPR046357">
    <property type="entry name" value="PPIase_dom_sf"/>
</dbReference>
<dbReference type="Pfam" id="PF13624">
    <property type="entry name" value="SurA_N_3"/>
    <property type="match status" value="1"/>
</dbReference>
<dbReference type="HOGENOM" id="CLU_034646_5_2_9"/>
<keyword evidence="3 7" id="KW-0732">Signal</keyword>
<dbReference type="eggNOG" id="COG0760">
    <property type="taxonomic scope" value="Bacteria"/>
</dbReference>
<sequence>MRKIRISLFLLLGVLLLTGCNTNVVATVNGEEITQQQLDKRVSIVKDYYEKQYGQKIEGQDAQKLIDNMKPGLLDEMISDTLKRQEARKVGKDMTDQQIQEKIDGVKKQFPNEEAFKNFLAQQDLTEKDMAYMLNLQDVVLKDVKAPTEEEVQEYYDQNKEQFKTAEQYEVRHILISTDPDDAGNVKHTEAEAEKLAVQVLADIKNGKDFAALAREKSEDLGSKDNGGLYTFKKGDTVPEFEKAALALKPGEYTREPVKTQFGYHIIKLEKLIPARDQSFAEVKDGIKQQLDQEAKKNKFNAYLEDLKKKAKITNKLAETGDNKSKD</sequence>
<evidence type="ECO:0000256" key="3">
    <source>
        <dbReference type="ARBA" id="ARBA00022729"/>
    </source>
</evidence>
<feature type="signal peptide" evidence="7">
    <location>
        <begin position="1"/>
        <end position="26"/>
    </location>
</feature>
<protein>
    <recommendedName>
        <fullName evidence="2">peptidylprolyl isomerase</fullName>
        <ecNumber evidence="2">5.2.1.8</ecNumber>
    </recommendedName>
</protein>
<gene>
    <name evidence="9" type="ordered locus">Dtox_0215</name>
</gene>
<dbReference type="KEGG" id="dae:Dtox_0215"/>